<accession>A0ABY9T0J2</accession>
<keyword evidence="2 6" id="KW-0812">Transmembrane</keyword>
<dbReference type="InterPro" id="IPR005828">
    <property type="entry name" value="MFS_sugar_transport-like"/>
</dbReference>
<evidence type="ECO:0000313" key="8">
    <source>
        <dbReference type="Proteomes" id="UP001256827"/>
    </source>
</evidence>
<dbReference type="InterPro" id="IPR036259">
    <property type="entry name" value="MFS_trans_sf"/>
</dbReference>
<organism evidence="7 8">
    <name type="scientific">Brevibacillus brevis</name>
    <name type="common">Bacillus brevis</name>
    <dbReference type="NCBI Taxonomy" id="1393"/>
    <lineage>
        <taxon>Bacteria</taxon>
        <taxon>Bacillati</taxon>
        <taxon>Bacillota</taxon>
        <taxon>Bacilli</taxon>
        <taxon>Bacillales</taxon>
        <taxon>Paenibacillaceae</taxon>
        <taxon>Brevibacillus</taxon>
    </lineage>
</organism>
<evidence type="ECO:0000256" key="2">
    <source>
        <dbReference type="ARBA" id="ARBA00022692"/>
    </source>
</evidence>
<sequence>MLVSTAIPAVIVLLLRQGTPESPRWLIQKGRREEAWTIFRALFFVCLVIPYFAISTFHLPVTFCGSRSSHLYHFIEGNLNDGKQTKRAAGYGTGNHAGGLRTGGSVSSSCNPEQKHNAARTSEMVSESDAGSQASLDSLDHHK</sequence>
<evidence type="ECO:0000256" key="3">
    <source>
        <dbReference type="ARBA" id="ARBA00022989"/>
    </source>
</evidence>
<feature type="compositionally biased region" description="Polar residues" evidence="5">
    <location>
        <begin position="119"/>
        <end position="136"/>
    </location>
</feature>
<comment type="subcellular location">
    <subcellularLocation>
        <location evidence="1">Membrane</location>
    </subcellularLocation>
</comment>
<evidence type="ECO:0000256" key="4">
    <source>
        <dbReference type="ARBA" id="ARBA00023136"/>
    </source>
</evidence>
<dbReference type="Proteomes" id="UP001256827">
    <property type="component" value="Chromosome"/>
</dbReference>
<protein>
    <submittedName>
        <fullName evidence="7">MFS transporter</fullName>
    </submittedName>
</protein>
<feature type="compositionally biased region" description="Gly residues" evidence="5">
    <location>
        <begin position="91"/>
        <end position="102"/>
    </location>
</feature>
<name>A0ABY9T0J2_BREBE</name>
<dbReference type="RefSeq" id="WP_310765121.1">
    <property type="nucleotide sequence ID" value="NZ_CP134050.1"/>
</dbReference>
<dbReference type="Gene3D" id="1.20.1250.20">
    <property type="entry name" value="MFS general substrate transporter like domains"/>
    <property type="match status" value="1"/>
</dbReference>
<gene>
    <name evidence="7" type="ORF">RGB73_23210</name>
</gene>
<keyword evidence="4 6" id="KW-0472">Membrane</keyword>
<feature type="transmembrane region" description="Helical" evidence="6">
    <location>
        <begin position="42"/>
        <end position="63"/>
    </location>
</feature>
<dbReference type="EMBL" id="CP134050">
    <property type="protein sequence ID" value="WNC13576.1"/>
    <property type="molecule type" value="Genomic_DNA"/>
</dbReference>
<dbReference type="Pfam" id="PF00083">
    <property type="entry name" value="Sugar_tr"/>
    <property type="match status" value="1"/>
</dbReference>
<evidence type="ECO:0000256" key="1">
    <source>
        <dbReference type="ARBA" id="ARBA00004370"/>
    </source>
</evidence>
<reference evidence="7 8" key="1">
    <citation type="submission" date="2023-09" db="EMBL/GenBank/DDBJ databases">
        <title>Complete Genome and Methylome dissection of Bacillus brevis NEB573 original source of BbsI restriction endonuclease.</title>
        <authorList>
            <person name="Fomenkov A."/>
            <person name="Roberts R.D."/>
        </authorList>
    </citation>
    <scope>NUCLEOTIDE SEQUENCE [LARGE SCALE GENOMIC DNA]</scope>
    <source>
        <strain evidence="7 8">NEB573</strain>
    </source>
</reference>
<keyword evidence="3 6" id="KW-1133">Transmembrane helix</keyword>
<evidence type="ECO:0000256" key="5">
    <source>
        <dbReference type="SAM" id="MobiDB-lite"/>
    </source>
</evidence>
<evidence type="ECO:0000313" key="7">
    <source>
        <dbReference type="EMBL" id="WNC13576.1"/>
    </source>
</evidence>
<evidence type="ECO:0000256" key="6">
    <source>
        <dbReference type="SAM" id="Phobius"/>
    </source>
</evidence>
<proteinExistence type="predicted"/>
<keyword evidence="8" id="KW-1185">Reference proteome</keyword>
<feature type="region of interest" description="Disordered" evidence="5">
    <location>
        <begin position="85"/>
        <end position="143"/>
    </location>
</feature>